<evidence type="ECO:0000313" key="2">
    <source>
        <dbReference type="Proteomes" id="UP001589627"/>
    </source>
</evidence>
<evidence type="ECO:0000313" key="1">
    <source>
        <dbReference type="EMBL" id="MFB9834596.1"/>
    </source>
</evidence>
<keyword evidence="2" id="KW-1185">Reference proteome</keyword>
<proteinExistence type="predicted"/>
<comment type="caution">
    <text evidence="1">The sequence shown here is derived from an EMBL/GenBank/DDBJ whole genome shotgun (WGS) entry which is preliminary data.</text>
</comment>
<gene>
    <name evidence="1" type="ORF">ACFFNX_20640</name>
</gene>
<accession>A0ABV5YHQ3</accession>
<protein>
    <submittedName>
        <fullName evidence="1">Uncharacterized protein</fullName>
    </submittedName>
</protein>
<organism evidence="1 2">
    <name type="scientific">Actinoallomurus acaciae</name>
    <dbReference type="NCBI Taxonomy" id="502577"/>
    <lineage>
        <taxon>Bacteria</taxon>
        <taxon>Bacillati</taxon>
        <taxon>Actinomycetota</taxon>
        <taxon>Actinomycetes</taxon>
        <taxon>Streptosporangiales</taxon>
        <taxon>Thermomonosporaceae</taxon>
        <taxon>Actinoallomurus</taxon>
    </lineage>
</organism>
<dbReference type="EMBL" id="JBHLZP010000148">
    <property type="protein sequence ID" value="MFB9834596.1"/>
    <property type="molecule type" value="Genomic_DNA"/>
</dbReference>
<dbReference type="RefSeq" id="WP_378204502.1">
    <property type="nucleotide sequence ID" value="NZ_JBHLZP010000148.1"/>
</dbReference>
<reference evidence="1 2" key="1">
    <citation type="submission" date="2024-09" db="EMBL/GenBank/DDBJ databases">
        <authorList>
            <person name="Sun Q."/>
            <person name="Mori K."/>
        </authorList>
    </citation>
    <scope>NUCLEOTIDE SEQUENCE [LARGE SCALE GENOMIC DNA]</scope>
    <source>
        <strain evidence="1 2">TBRC 0563</strain>
    </source>
</reference>
<sequence length="304" mass="32488">MNDAPLPPEALGEVAAGLAEVVSGFADEVGGAITLAEFLEVLGWAVPTNSEAIDEVLPRPLTFKVTLTGGERYDGDEPSRVPELNDAVFEDAGECQAVLAERLSAATGAPVTPRRLAEALLQVLRSGRIPLADVQGADIRGLTAEVPARRVPRPRPGDVLAIPARRRGHHLAVVLTRNHFGTALGLFEGRSPYGRLDPELRKAPRRHPVYTEESQIGNGAWRIVGHDESLLALFPADPPIYHEPGAWPGIVDTGEFGAAETAGGSLRFIDADEAREVGLQDGTYRSGYVAEHLQKILDGGEDRA</sequence>
<name>A0ABV5YHQ3_9ACTN</name>
<dbReference type="Proteomes" id="UP001589627">
    <property type="component" value="Unassembled WGS sequence"/>
</dbReference>